<evidence type="ECO:0000313" key="2">
    <source>
        <dbReference type="EMBL" id="GJU08640.1"/>
    </source>
</evidence>
<feature type="compositionally biased region" description="Acidic residues" evidence="1">
    <location>
        <begin position="150"/>
        <end position="163"/>
    </location>
</feature>
<name>A0ABQ5J7Y3_9ASTR</name>
<feature type="region of interest" description="Disordered" evidence="1">
    <location>
        <begin position="139"/>
        <end position="175"/>
    </location>
</feature>
<reference evidence="2" key="2">
    <citation type="submission" date="2022-01" db="EMBL/GenBank/DDBJ databases">
        <authorList>
            <person name="Yamashiro T."/>
            <person name="Shiraishi A."/>
            <person name="Satake H."/>
            <person name="Nakayama K."/>
        </authorList>
    </citation>
    <scope>NUCLEOTIDE SEQUENCE</scope>
</reference>
<comment type="caution">
    <text evidence="2">The sequence shown here is derived from an EMBL/GenBank/DDBJ whole genome shotgun (WGS) entry which is preliminary data.</text>
</comment>
<evidence type="ECO:0008006" key="4">
    <source>
        <dbReference type="Google" id="ProtNLM"/>
    </source>
</evidence>
<feature type="compositionally biased region" description="Polar residues" evidence="1">
    <location>
        <begin position="139"/>
        <end position="149"/>
    </location>
</feature>
<gene>
    <name evidence="2" type="ORF">Tco_1125070</name>
</gene>
<sequence>MEAHLAPTQPTQVNKITTSCEISSGHHDTQYCIEDPEQAFVEYASLRTDEAGGLVSNFMTSQDARLSKFKADFKQKQSKMTNKIDTVLKAITDQIAGTLPSNTVKNPKLSTSPVLSARSYLNMDPQCSNHTHGSINTVTIHTEQQSSSYDDGEKENKEEEDDPENIHVNPPKPPDPSVRFITEKVLKFNSFFESLRLVPSSSNTELICTKEEDSDVMFIEIVPKDDNSCTEEPEAGEQEVEYFDIFPTRIKEMHVLLGNFTYIIDFMIIEDISSIIDPRLSQVVLGKPFVEISNMTHDPPEGVVRLTNGNNEVAYKMPHKIEQYDSLSNLEKEHTKSVYHRNEEDKRRGVEYVMRKVLRFYKECLELGPEHLTGMDDEGEVT</sequence>
<accession>A0ABQ5J7Y3</accession>
<proteinExistence type="predicted"/>
<reference evidence="2" key="1">
    <citation type="journal article" date="2022" name="Int. J. Mol. Sci.">
        <title>Draft Genome of Tanacetum Coccineum: Genomic Comparison of Closely Related Tanacetum-Family Plants.</title>
        <authorList>
            <person name="Yamashiro T."/>
            <person name="Shiraishi A."/>
            <person name="Nakayama K."/>
            <person name="Satake H."/>
        </authorList>
    </citation>
    <scope>NUCLEOTIDE SEQUENCE</scope>
</reference>
<evidence type="ECO:0000256" key="1">
    <source>
        <dbReference type="SAM" id="MobiDB-lite"/>
    </source>
</evidence>
<keyword evidence="3" id="KW-1185">Reference proteome</keyword>
<evidence type="ECO:0000313" key="3">
    <source>
        <dbReference type="Proteomes" id="UP001151760"/>
    </source>
</evidence>
<organism evidence="2 3">
    <name type="scientific">Tanacetum coccineum</name>
    <dbReference type="NCBI Taxonomy" id="301880"/>
    <lineage>
        <taxon>Eukaryota</taxon>
        <taxon>Viridiplantae</taxon>
        <taxon>Streptophyta</taxon>
        <taxon>Embryophyta</taxon>
        <taxon>Tracheophyta</taxon>
        <taxon>Spermatophyta</taxon>
        <taxon>Magnoliopsida</taxon>
        <taxon>eudicotyledons</taxon>
        <taxon>Gunneridae</taxon>
        <taxon>Pentapetalae</taxon>
        <taxon>asterids</taxon>
        <taxon>campanulids</taxon>
        <taxon>Asterales</taxon>
        <taxon>Asteraceae</taxon>
        <taxon>Asteroideae</taxon>
        <taxon>Anthemideae</taxon>
        <taxon>Anthemidinae</taxon>
        <taxon>Tanacetum</taxon>
    </lineage>
</organism>
<dbReference type="EMBL" id="BQNB010021651">
    <property type="protein sequence ID" value="GJU08640.1"/>
    <property type="molecule type" value="Genomic_DNA"/>
</dbReference>
<dbReference type="Proteomes" id="UP001151760">
    <property type="component" value="Unassembled WGS sequence"/>
</dbReference>
<protein>
    <recommendedName>
        <fullName evidence="4">MAK10-like protein</fullName>
    </recommendedName>
</protein>